<keyword evidence="7" id="KW-0378">Hydrolase</keyword>
<keyword evidence="12" id="KW-0812">Transmembrane</keyword>
<dbReference type="GO" id="GO:0003968">
    <property type="term" value="F:RNA-directed RNA polymerase activity"/>
    <property type="evidence" value="ECO:0007669"/>
    <property type="project" value="UniProtKB-KW"/>
</dbReference>
<dbReference type="PROSITE" id="PS51192">
    <property type="entry name" value="HELICASE_ATP_BIND_1"/>
    <property type="match status" value="1"/>
</dbReference>
<dbReference type="GO" id="GO:0006351">
    <property type="term" value="P:DNA-templated transcription"/>
    <property type="evidence" value="ECO:0007669"/>
    <property type="project" value="InterPro"/>
</dbReference>
<keyword evidence="12" id="KW-1133">Transmembrane helix</keyword>
<dbReference type="Pfam" id="PF04851">
    <property type="entry name" value="ResIII"/>
    <property type="match status" value="1"/>
</dbReference>
<dbReference type="Gene3D" id="3.40.50.300">
    <property type="entry name" value="P-loop containing nucleotide triphosphate hydrolases"/>
    <property type="match status" value="2"/>
</dbReference>
<dbReference type="PROSITE" id="PS51194">
    <property type="entry name" value="HELICASE_CTER"/>
    <property type="match status" value="1"/>
</dbReference>
<dbReference type="InterPro" id="IPR027417">
    <property type="entry name" value="P-loop_NTPase"/>
</dbReference>
<dbReference type="PANTHER" id="PTHR18934:SF91">
    <property type="entry name" value="PRE-MRNA-SPLICING FACTOR ATP-DEPENDENT RNA HELICASE PRP16"/>
    <property type="match status" value="1"/>
</dbReference>
<proteinExistence type="predicted"/>
<evidence type="ECO:0000259" key="14">
    <source>
        <dbReference type="PROSITE" id="PS51192"/>
    </source>
</evidence>
<evidence type="ECO:0000259" key="15">
    <source>
        <dbReference type="PROSITE" id="PS51194"/>
    </source>
</evidence>
<evidence type="ECO:0000256" key="1">
    <source>
        <dbReference type="ARBA" id="ARBA00004328"/>
    </source>
</evidence>
<dbReference type="GO" id="GO:0005524">
    <property type="term" value="F:ATP binding"/>
    <property type="evidence" value="ECO:0007669"/>
    <property type="project" value="UniProtKB-KW"/>
</dbReference>
<dbReference type="SMART" id="SM00487">
    <property type="entry name" value="DEXDc"/>
    <property type="match status" value="1"/>
</dbReference>
<evidence type="ECO:0000256" key="3">
    <source>
        <dbReference type="ARBA" id="ARBA00022484"/>
    </source>
</evidence>
<organism evidence="16">
    <name type="scientific">Setosphaeria turcica fusarivirus 1</name>
    <dbReference type="NCBI Taxonomy" id="2810550"/>
    <lineage>
        <taxon>Viruses</taxon>
        <taxon>Riboviria</taxon>
        <taxon>Orthornavirae</taxon>
        <taxon>Pisuviricota</taxon>
        <taxon>Duplopiviricetes</taxon>
        <taxon>Durnavirales</taxon>
        <taxon>Fusariviridae</taxon>
    </lineage>
</organism>
<dbReference type="GO" id="GO:0004386">
    <property type="term" value="F:helicase activity"/>
    <property type="evidence" value="ECO:0007669"/>
    <property type="project" value="UniProtKB-KW"/>
</dbReference>
<dbReference type="SUPFAM" id="SSF56672">
    <property type="entry name" value="DNA/RNA polymerases"/>
    <property type="match status" value="1"/>
</dbReference>
<dbReference type="SMART" id="SM00490">
    <property type="entry name" value="HELICc"/>
    <property type="match status" value="1"/>
</dbReference>
<dbReference type="GO" id="GO:0044423">
    <property type="term" value="C:virion component"/>
    <property type="evidence" value="ECO:0007669"/>
    <property type="project" value="UniProtKB-KW"/>
</dbReference>
<keyword evidence="5" id="KW-0548">Nucleotidyltransferase</keyword>
<evidence type="ECO:0000256" key="11">
    <source>
        <dbReference type="ARBA" id="ARBA00022953"/>
    </source>
</evidence>
<evidence type="ECO:0000259" key="13">
    <source>
        <dbReference type="PROSITE" id="PS50507"/>
    </source>
</evidence>
<keyword evidence="3" id="KW-0696">RNA-directed RNA polymerase</keyword>
<evidence type="ECO:0000256" key="6">
    <source>
        <dbReference type="ARBA" id="ARBA00022741"/>
    </source>
</evidence>
<keyword evidence="9" id="KW-0067">ATP-binding</keyword>
<dbReference type="GO" id="GO:0039694">
    <property type="term" value="P:viral RNA genome replication"/>
    <property type="evidence" value="ECO:0007669"/>
    <property type="project" value="InterPro"/>
</dbReference>
<dbReference type="InterPro" id="IPR001650">
    <property type="entry name" value="Helicase_C-like"/>
</dbReference>
<keyword evidence="11" id="KW-0693">Viral RNA replication</keyword>
<evidence type="ECO:0000256" key="8">
    <source>
        <dbReference type="ARBA" id="ARBA00022806"/>
    </source>
</evidence>
<dbReference type="InterPro" id="IPR001205">
    <property type="entry name" value="RNA-dir_pol_C"/>
</dbReference>
<feature type="transmembrane region" description="Helical" evidence="12">
    <location>
        <begin position="241"/>
        <end position="261"/>
    </location>
</feature>
<evidence type="ECO:0000256" key="9">
    <source>
        <dbReference type="ARBA" id="ARBA00022840"/>
    </source>
</evidence>
<dbReference type="EMBL" id="MT955613">
    <property type="protein sequence ID" value="QRI93681.1"/>
    <property type="molecule type" value="Genomic_RNA"/>
</dbReference>
<dbReference type="PANTHER" id="PTHR18934">
    <property type="entry name" value="ATP-DEPENDENT RNA HELICASE"/>
    <property type="match status" value="1"/>
</dbReference>
<evidence type="ECO:0000313" key="16">
    <source>
        <dbReference type="EMBL" id="QRI93681.1"/>
    </source>
</evidence>
<feature type="transmembrane region" description="Helical" evidence="12">
    <location>
        <begin position="31"/>
        <end position="49"/>
    </location>
</feature>
<evidence type="ECO:0000256" key="4">
    <source>
        <dbReference type="ARBA" id="ARBA00022679"/>
    </source>
</evidence>
<evidence type="ECO:0000256" key="12">
    <source>
        <dbReference type="SAM" id="Phobius"/>
    </source>
</evidence>
<evidence type="ECO:0000256" key="10">
    <source>
        <dbReference type="ARBA" id="ARBA00022844"/>
    </source>
</evidence>
<feature type="transmembrane region" description="Helical" evidence="12">
    <location>
        <begin position="145"/>
        <end position="162"/>
    </location>
</feature>
<feature type="transmembrane region" description="Helical" evidence="12">
    <location>
        <begin position="203"/>
        <end position="229"/>
    </location>
</feature>
<sequence>MLAGLLTFVLFPLEILLKFLVVFVGGLMASFLVFVLAVWPCILLSFAWFSPAPLLIFGAISQWHFISCVLFFFLVMTTRSFVRREYEIVQRFGAKEALWVDVDETFHWLGPQPFRLIAACFDVDDPRLMSQFQARWLQSIAPDGSFSNYYQLVSVVWSMFITDLHDRLLPGPKVWLMFCVWSLNLLLCAYLKPLRKVGSIVRWYVLFCFTVFSLNPGAVVLFVSITYNVLVKVVAFFSPSFVIWLKWSITSLVVDLTNIVVEWRFVSRKWMTRGGFAPHGSRMPVLAVLTNTVAKIAVVVSDLGLPNYIQGGKGTYDAEHIQETLDMMREAGWPINVSLAEPSRFSSSQAYADWLVSGTDWEQGIHNRKVYVDTALDPLRVKAVEWRRTEEYRTPENELKSLSRYFKSPSYNYPDLELEDVWYLLGDIFRYSRITPMNYIIKMWEKKYALGSFMVDPNNPRKKHSRWKFIRSIGFANFKKLWRRTFEIAPTFAPVAHVSVKDEALPPRKYLADKLRTVIGSPLGQYIMSTVWNYGPNHNFQWRTTPIKVGMPLNGYWMDYVFSSHARCQIHYAGDMSEFDSTLSGSVLSLISAIRKKGFEHHKDRERIARLIDINYEQVSRQLLNTTSSGDIYRKGTGLTTGHSSTSMDNSVGLVVLYLMAWKDVTGLSAKEFKFYNELSCFGDDHILSVAGNKPAAWNFRSIQAAMARWGVTNNLEATGPLESLTFLSKRVRTPTPKDIADFDAAGVPHPRYAVYHERDRLVGKMVAKVKTVAPEYRLKRLISYLSLTAHHPDVYEMVTGIIKRTNTFKKYLKGPNNPKGYVIPSYNKIVRDWYKPDANFPENMIDEVQEQYHVADSVLTYGGLTALDSLLGALALVPDFVNPSIFNMGYMVALQSKLHRTISWPVQLLSLANGAYGPAELTYLARKTIYEFIDPTIAVHVEHETNFSSLLLRHWLFLGYKSLPSKSLVSFPWAAVVRKVSQVQFVLNGKLQMEAKRWTFQALDLFIISMLSFIHIPDVLSWVRPLALPDVNLLIENVQFFLTSFFWQSLPPNYADTTKHLRDLDGKQTLVIAAPTGSGKSTSFIRHCSITVGHKYNKLIVVEPRSSIVRTITPYVRSVLGLDASGATTGMTLDQECKIWYVTAQELLLHPSWYNGMSSKNLIIVDECHIDEPAYSLVKKEVQAHGCHRIMLSATPNYSEFDAAGVVDCPLTNARLYNVHTSYVPCDDIVTKLDFNRHYTSQVISAIHLRPQSSVILVFCTTLGMCMKLSEQCPRRSTILSSGTQTIPKTTSGMVIFATSVADVGITLPNVDLVVTSDVGFTVAHDLDGSREVYYHLTSADMTQRAGRTGRTNNGACVVISTPKARFVSELDSIRSKSSVFDLISSGIPLETIYKQKPAELRDLLGLSDVPPERADASLDASLEQLRLYRSNLEPLLLERARLMELETNDGSAPRPIDNARMGLLLDTTKVPTNDLIRAIIKVVASLGLRTTANAEEREILENQIRVDSLPLIGNIKARLPYPDPDLGEWGMRPDDVDDFYSATR</sequence>
<dbReference type="InterPro" id="IPR007094">
    <property type="entry name" value="RNA-dir_pol_PSvirus"/>
</dbReference>
<keyword evidence="12" id="KW-0472">Membrane</keyword>
<evidence type="ECO:0000256" key="7">
    <source>
        <dbReference type="ARBA" id="ARBA00022801"/>
    </source>
</evidence>
<feature type="transmembrane region" description="Helical" evidence="12">
    <location>
        <begin position="6"/>
        <end position="24"/>
    </location>
</feature>
<keyword evidence="8" id="KW-0347">Helicase</keyword>
<dbReference type="InterPro" id="IPR043128">
    <property type="entry name" value="Rev_trsase/Diguanyl_cyclase"/>
</dbReference>
<keyword evidence="6" id="KW-0547">Nucleotide-binding</keyword>
<comment type="subcellular location">
    <subcellularLocation>
        <location evidence="2">Host cell</location>
    </subcellularLocation>
    <subcellularLocation>
        <location evidence="1">Virion</location>
    </subcellularLocation>
</comment>
<evidence type="ECO:0000256" key="5">
    <source>
        <dbReference type="ARBA" id="ARBA00022695"/>
    </source>
</evidence>
<feature type="transmembrane region" description="Helical" evidence="12">
    <location>
        <begin position="174"/>
        <end position="191"/>
    </location>
</feature>
<dbReference type="SUPFAM" id="SSF52540">
    <property type="entry name" value="P-loop containing nucleoside triphosphate hydrolases"/>
    <property type="match status" value="1"/>
</dbReference>
<keyword evidence="10" id="KW-0946">Virion</keyword>
<keyword evidence="4" id="KW-0808">Transferase</keyword>
<dbReference type="InterPro" id="IPR014001">
    <property type="entry name" value="Helicase_ATP-bd"/>
</dbReference>
<feature type="domain" description="RdRp catalytic" evidence="13">
    <location>
        <begin position="569"/>
        <end position="698"/>
    </location>
</feature>
<reference evidence="16" key="1">
    <citation type="journal article" date="2021" name="Arch. Virol.">
        <title>A novel previously undescribed fusarivirus from the phytopathogenic fungus Setosphaeria turcica.</title>
        <authorList>
            <person name="Gao Z."/>
            <person name="Cai L."/>
            <person name="Liu M."/>
            <person name="Wang X."/>
            <person name="Yang J."/>
            <person name="An H."/>
            <person name="Deng Q."/>
            <person name="Zhang S."/>
            <person name="Fang S."/>
        </authorList>
    </citation>
    <scope>NUCLEOTIDE SEQUENCE</scope>
    <source>
        <strain evidence="16">JZ01</strain>
    </source>
</reference>
<feature type="transmembrane region" description="Helical" evidence="12">
    <location>
        <begin position="55"/>
        <end position="75"/>
    </location>
</feature>
<dbReference type="Gene3D" id="3.30.70.270">
    <property type="match status" value="1"/>
</dbReference>
<dbReference type="Pfam" id="PF00271">
    <property type="entry name" value="Helicase_C"/>
    <property type="match status" value="1"/>
</dbReference>
<dbReference type="GO" id="GO:0043657">
    <property type="term" value="C:host cell"/>
    <property type="evidence" value="ECO:0007669"/>
    <property type="project" value="UniProtKB-SubCell"/>
</dbReference>
<feature type="domain" description="Helicase ATP-binding" evidence="14">
    <location>
        <begin position="1062"/>
        <end position="1215"/>
    </location>
</feature>
<feature type="domain" description="Helicase C-terminal" evidence="15">
    <location>
        <begin position="1240"/>
        <end position="1406"/>
    </location>
</feature>
<accession>A0A890YTB8</accession>
<dbReference type="Pfam" id="PF00680">
    <property type="entry name" value="RdRP_1"/>
    <property type="match status" value="1"/>
</dbReference>
<dbReference type="GO" id="GO:0016787">
    <property type="term" value="F:hydrolase activity"/>
    <property type="evidence" value="ECO:0007669"/>
    <property type="project" value="UniProtKB-KW"/>
</dbReference>
<dbReference type="PROSITE" id="PS50507">
    <property type="entry name" value="RDRP_SSRNA_POS"/>
    <property type="match status" value="1"/>
</dbReference>
<dbReference type="InterPro" id="IPR006935">
    <property type="entry name" value="Helicase/UvrB_N"/>
</dbReference>
<name>A0A890YTB8_9VIRU</name>
<protein>
    <submittedName>
        <fullName evidence="16">RdRp</fullName>
    </submittedName>
</protein>
<dbReference type="GO" id="GO:0003677">
    <property type="term" value="F:DNA binding"/>
    <property type="evidence" value="ECO:0007669"/>
    <property type="project" value="InterPro"/>
</dbReference>
<evidence type="ECO:0000256" key="2">
    <source>
        <dbReference type="ARBA" id="ARBA00004340"/>
    </source>
</evidence>
<dbReference type="InterPro" id="IPR043502">
    <property type="entry name" value="DNA/RNA_pol_sf"/>
</dbReference>
<dbReference type="GO" id="GO:0003723">
    <property type="term" value="F:RNA binding"/>
    <property type="evidence" value="ECO:0007669"/>
    <property type="project" value="InterPro"/>
</dbReference>